<gene>
    <name evidence="1" type="ORF">ENL19_01575</name>
</gene>
<evidence type="ECO:0000313" key="1">
    <source>
        <dbReference type="EMBL" id="HHE04735.1"/>
    </source>
</evidence>
<accession>A0A7C5HN53</accession>
<reference evidence="1" key="1">
    <citation type="journal article" date="2020" name="mSystems">
        <title>Genome- and Community-Level Interaction Insights into Carbon Utilization and Element Cycling Functions of Hydrothermarchaeota in Hydrothermal Sediment.</title>
        <authorList>
            <person name="Zhou Z."/>
            <person name="Liu Y."/>
            <person name="Xu W."/>
            <person name="Pan J."/>
            <person name="Luo Z.H."/>
            <person name="Li M."/>
        </authorList>
    </citation>
    <scope>NUCLEOTIDE SEQUENCE [LARGE SCALE GENOMIC DNA]</scope>
    <source>
        <strain evidence="1">HyVt-74</strain>
    </source>
</reference>
<organism evidence="1">
    <name type="scientific">candidate division WOR-3 bacterium</name>
    <dbReference type="NCBI Taxonomy" id="2052148"/>
    <lineage>
        <taxon>Bacteria</taxon>
        <taxon>Bacteria division WOR-3</taxon>
    </lineage>
</organism>
<dbReference type="Proteomes" id="UP000886110">
    <property type="component" value="Unassembled WGS sequence"/>
</dbReference>
<proteinExistence type="predicted"/>
<sequence length="249" mass="28832">MPKLMEFDDKFEKELKRINYTSALRLGLYEIEGKYMDSRRGLFAEKPLPTFITRDWQIAGGKLRAGFDVILKKIINAVAATSVKIALNRMYEVMKATYEKAISYAPFDTGTLRSSAKLYYNSKIVGTCSADGLGRFTTQFADLSGFFQSAQAYKLKRSTFAITFHRVKGEIIEDFSKSGRRPEQFDIAMFLHERLDWKPRYASWPVGPKWLERAMIQSSGDFKDILNKVIPELKRDRNIVFKRFDQRVK</sequence>
<comment type="caution">
    <text evidence="1">The sequence shown here is derived from an EMBL/GenBank/DDBJ whole genome shotgun (WGS) entry which is preliminary data.</text>
</comment>
<protein>
    <submittedName>
        <fullName evidence="1">Uncharacterized protein</fullName>
    </submittedName>
</protein>
<dbReference type="EMBL" id="DRTB01000112">
    <property type="protein sequence ID" value="HHE04735.1"/>
    <property type="molecule type" value="Genomic_DNA"/>
</dbReference>
<name>A0A7C5HN53_UNCW3</name>
<dbReference type="AlphaFoldDB" id="A0A7C5HN53"/>